<dbReference type="RefSeq" id="WP_311835599.1">
    <property type="nucleotide sequence ID" value="NZ_JARQBJ010000004.1"/>
</dbReference>
<dbReference type="EMBL" id="JARQBJ010000004">
    <property type="protein sequence ID" value="MDT2810821.1"/>
    <property type="molecule type" value="Genomic_DNA"/>
</dbReference>
<dbReference type="PROSITE" id="PS01124">
    <property type="entry name" value="HTH_ARAC_FAMILY_2"/>
    <property type="match status" value="1"/>
</dbReference>
<dbReference type="InterPro" id="IPR018060">
    <property type="entry name" value="HTH_AraC"/>
</dbReference>
<dbReference type="InterPro" id="IPR018062">
    <property type="entry name" value="HTH_AraC-typ_CS"/>
</dbReference>
<evidence type="ECO:0000313" key="5">
    <source>
        <dbReference type="EMBL" id="MDT2810821.1"/>
    </source>
</evidence>
<evidence type="ECO:0000259" key="4">
    <source>
        <dbReference type="PROSITE" id="PS01124"/>
    </source>
</evidence>
<dbReference type="SUPFAM" id="SSF51182">
    <property type="entry name" value="RmlC-like cupins"/>
    <property type="match status" value="1"/>
</dbReference>
<evidence type="ECO:0000256" key="3">
    <source>
        <dbReference type="ARBA" id="ARBA00023163"/>
    </source>
</evidence>
<dbReference type="SMART" id="SM00342">
    <property type="entry name" value="HTH_ARAC"/>
    <property type="match status" value="1"/>
</dbReference>
<accession>A0AAW8TX33</accession>
<dbReference type="Pfam" id="PF12833">
    <property type="entry name" value="HTH_18"/>
    <property type="match status" value="1"/>
</dbReference>
<evidence type="ECO:0000313" key="6">
    <source>
        <dbReference type="Proteomes" id="UP001256711"/>
    </source>
</evidence>
<reference evidence="5" key="1">
    <citation type="submission" date="2023-03" db="EMBL/GenBank/DDBJ databases">
        <authorList>
            <person name="Shen W."/>
            <person name="Cai J."/>
        </authorList>
    </citation>
    <scope>NUCLEOTIDE SEQUENCE</scope>
    <source>
        <strain evidence="5">B226-2</strain>
    </source>
</reference>
<dbReference type="GO" id="GO:0043565">
    <property type="term" value="F:sequence-specific DNA binding"/>
    <property type="evidence" value="ECO:0007669"/>
    <property type="project" value="InterPro"/>
</dbReference>
<dbReference type="PROSITE" id="PS00041">
    <property type="entry name" value="HTH_ARAC_FAMILY_1"/>
    <property type="match status" value="1"/>
</dbReference>
<dbReference type="Gene3D" id="2.60.120.10">
    <property type="entry name" value="Jelly Rolls"/>
    <property type="match status" value="1"/>
</dbReference>
<gene>
    <name evidence="5" type="ORF">P7H43_10000</name>
</gene>
<name>A0AAW8TX33_9ENTE</name>
<dbReference type="CDD" id="cd02208">
    <property type="entry name" value="cupin_RmlC-like"/>
    <property type="match status" value="1"/>
</dbReference>
<dbReference type="Proteomes" id="UP001256711">
    <property type="component" value="Unassembled WGS sequence"/>
</dbReference>
<dbReference type="InterPro" id="IPR011051">
    <property type="entry name" value="RmlC_Cupin_sf"/>
</dbReference>
<dbReference type="PANTHER" id="PTHR43280:SF28">
    <property type="entry name" value="HTH-TYPE TRANSCRIPTIONAL ACTIVATOR RHAS"/>
    <property type="match status" value="1"/>
</dbReference>
<evidence type="ECO:0000256" key="2">
    <source>
        <dbReference type="ARBA" id="ARBA00023125"/>
    </source>
</evidence>
<comment type="caution">
    <text evidence="5">The sequence shown here is derived from an EMBL/GenBank/DDBJ whole genome shotgun (WGS) entry which is preliminary data.</text>
</comment>
<sequence>MSLYLEIPKLNSLFPFRTFLNDGWEVVYPHWHKEVEFIYCLKGTVNLGAYEKIVRLEEGEIYFFPSGEPHFFLASPDSERIVYQFDLKLFRENANLQGTDRSLTQLYNAVVNHSSDWPVPLQNQLRELLLSIFAESQSQQEGMQYGITGMLFQITQLFYQLPTKTSESQGNPNKILRNKETLNLLNQTFTYVEDHYLDTITLQDVAEQIGFSPNYFSRFFKKNFGVPFMQYLTEFRINQAKYLLSTEDLSMTEVAIQSGFASVKTFHHVFKAQVGCSPLQYQKKVVHNEVP</sequence>
<dbReference type="AlphaFoldDB" id="A0AAW8TX33"/>
<evidence type="ECO:0000256" key="1">
    <source>
        <dbReference type="ARBA" id="ARBA00023015"/>
    </source>
</evidence>
<organism evidence="5 6">
    <name type="scientific">Enterococcus asini</name>
    <dbReference type="NCBI Taxonomy" id="57732"/>
    <lineage>
        <taxon>Bacteria</taxon>
        <taxon>Bacillati</taxon>
        <taxon>Bacillota</taxon>
        <taxon>Bacilli</taxon>
        <taxon>Lactobacillales</taxon>
        <taxon>Enterococcaceae</taxon>
        <taxon>Enterococcus</taxon>
    </lineage>
</organism>
<proteinExistence type="predicted"/>
<protein>
    <submittedName>
        <fullName evidence="5">AraC family transcriptional regulator</fullName>
    </submittedName>
</protein>
<dbReference type="PANTHER" id="PTHR43280">
    <property type="entry name" value="ARAC-FAMILY TRANSCRIPTIONAL REGULATOR"/>
    <property type="match status" value="1"/>
</dbReference>
<dbReference type="InterPro" id="IPR009057">
    <property type="entry name" value="Homeodomain-like_sf"/>
</dbReference>
<dbReference type="InterPro" id="IPR014710">
    <property type="entry name" value="RmlC-like_jellyroll"/>
</dbReference>
<dbReference type="Pfam" id="PF02311">
    <property type="entry name" value="AraC_binding"/>
    <property type="match status" value="1"/>
</dbReference>
<dbReference type="InterPro" id="IPR003313">
    <property type="entry name" value="AraC-bd"/>
</dbReference>
<keyword evidence="2" id="KW-0238">DNA-binding</keyword>
<dbReference type="SUPFAM" id="SSF46689">
    <property type="entry name" value="Homeodomain-like"/>
    <property type="match status" value="2"/>
</dbReference>
<dbReference type="Gene3D" id="1.10.10.60">
    <property type="entry name" value="Homeodomain-like"/>
    <property type="match status" value="2"/>
</dbReference>
<keyword evidence="1" id="KW-0805">Transcription regulation</keyword>
<feature type="domain" description="HTH araC/xylS-type" evidence="4">
    <location>
        <begin position="186"/>
        <end position="284"/>
    </location>
</feature>
<dbReference type="GO" id="GO:0003700">
    <property type="term" value="F:DNA-binding transcription factor activity"/>
    <property type="evidence" value="ECO:0007669"/>
    <property type="project" value="InterPro"/>
</dbReference>
<keyword evidence="3" id="KW-0804">Transcription</keyword>